<dbReference type="EMBL" id="UETB01000007">
    <property type="protein sequence ID" value="SSA43128.1"/>
    <property type="molecule type" value="Genomic_DNA"/>
</dbReference>
<feature type="transmembrane region" description="Helical" evidence="1">
    <location>
        <begin position="21"/>
        <end position="44"/>
    </location>
</feature>
<protein>
    <recommendedName>
        <fullName evidence="4">DUF2975 domain-containing protein</fullName>
    </recommendedName>
</protein>
<sequence length="217" mass="21878">MDTITTPPGVRGPADASGRAGLWIVGVGAALVALTHVVGTVLGARHTLGDDPLEVEGIPVSDASAPAFTEHLPAISEARYGALTAVVEGVPAGTRWLLWAGDAVGSLAVVGICLVLVQLCVRIARQRPFGRSLTVALVATAVLVTAGGVLPQLLALAGRTQVVEHLGVATMAAETGVRLTVSSELSLASIGVGLALCVVAVAFALGERMQRDTAGLV</sequence>
<dbReference type="Proteomes" id="UP000250222">
    <property type="component" value="Unassembled WGS sequence"/>
</dbReference>
<dbReference type="AlphaFoldDB" id="A0A2Y9AIM2"/>
<organism evidence="2 3">
    <name type="scientific">Georgenia satyanarayanai</name>
    <dbReference type="NCBI Taxonomy" id="860221"/>
    <lineage>
        <taxon>Bacteria</taxon>
        <taxon>Bacillati</taxon>
        <taxon>Actinomycetota</taxon>
        <taxon>Actinomycetes</taxon>
        <taxon>Micrococcales</taxon>
        <taxon>Bogoriellaceae</taxon>
        <taxon>Georgenia</taxon>
    </lineage>
</organism>
<reference evidence="2 3" key="1">
    <citation type="submission" date="2016-10" db="EMBL/GenBank/DDBJ databases">
        <authorList>
            <person name="Cai Z."/>
        </authorList>
    </citation>
    <scope>NUCLEOTIDE SEQUENCE [LARGE SCALE GENOMIC DNA]</scope>
    <source>
        <strain evidence="2 3">CGMCC 1.10826</strain>
    </source>
</reference>
<evidence type="ECO:0000313" key="2">
    <source>
        <dbReference type="EMBL" id="SSA43128.1"/>
    </source>
</evidence>
<evidence type="ECO:0008006" key="4">
    <source>
        <dbReference type="Google" id="ProtNLM"/>
    </source>
</evidence>
<name>A0A2Y9AIM2_9MICO</name>
<evidence type="ECO:0000256" key="1">
    <source>
        <dbReference type="SAM" id="Phobius"/>
    </source>
</evidence>
<proteinExistence type="predicted"/>
<accession>A0A2Y9AIM2</accession>
<evidence type="ECO:0000313" key="3">
    <source>
        <dbReference type="Proteomes" id="UP000250222"/>
    </source>
</evidence>
<feature type="transmembrane region" description="Helical" evidence="1">
    <location>
        <begin position="96"/>
        <end position="121"/>
    </location>
</feature>
<keyword evidence="3" id="KW-1185">Reference proteome</keyword>
<keyword evidence="1" id="KW-0812">Transmembrane</keyword>
<keyword evidence="1" id="KW-1133">Transmembrane helix</keyword>
<dbReference type="RefSeq" id="WP_110852619.1">
    <property type="nucleotide sequence ID" value="NZ_QKLZ01000007.1"/>
</dbReference>
<feature type="transmembrane region" description="Helical" evidence="1">
    <location>
        <begin position="133"/>
        <end position="154"/>
    </location>
</feature>
<gene>
    <name evidence="2" type="ORF">SAMN05216184_10725</name>
</gene>
<feature type="transmembrane region" description="Helical" evidence="1">
    <location>
        <begin position="185"/>
        <end position="205"/>
    </location>
</feature>
<keyword evidence="1" id="KW-0472">Membrane</keyword>